<keyword evidence="5" id="KW-1185">Reference proteome</keyword>
<accession>A0AA35K9P7</accession>
<keyword evidence="2" id="KW-0732">Signal</keyword>
<organism evidence="4 5">
    <name type="scientific">Podarcis lilfordi</name>
    <name type="common">Lilford's wall lizard</name>
    <dbReference type="NCBI Taxonomy" id="74358"/>
    <lineage>
        <taxon>Eukaryota</taxon>
        <taxon>Metazoa</taxon>
        <taxon>Chordata</taxon>
        <taxon>Craniata</taxon>
        <taxon>Vertebrata</taxon>
        <taxon>Euteleostomi</taxon>
        <taxon>Lepidosauria</taxon>
        <taxon>Squamata</taxon>
        <taxon>Bifurcata</taxon>
        <taxon>Unidentata</taxon>
        <taxon>Episquamata</taxon>
        <taxon>Laterata</taxon>
        <taxon>Lacertibaenia</taxon>
        <taxon>Lacertidae</taxon>
        <taxon>Podarcis</taxon>
    </lineage>
</organism>
<dbReference type="PANTHER" id="PTHR37996:SF1">
    <property type="entry name" value="B- AND T-LYMPHOCYTE ATTENUATOR"/>
    <property type="match status" value="1"/>
</dbReference>
<dbReference type="InterPro" id="IPR039257">
    <property type="entry name" value="BTLA"/>
</dbReference>
<feature type="domain" description="Ig-like" evidence="3">
    <location>
        <begin position="43"/>
        <end position="105"/>
    </location>
</feature>
<reference evidence="4" key="1">
    <citation type="submission" date="2022-12" db="EMBL/GenBank/DDBJ databases">
        <authorList>
            <person name="Alioto T."/>
            <person name="Alioto T."/>
            <person name="Gomez Garrido J."/>
        </authorList>
    </citation>
    <scope>NUCLEOTIDE SEQUENCE</scope>
</reference>
<dbReference type="PROSITE" id="PS50835">
    <property type="entry name" value="IG_LIKE"/>
    <property type="match status" value="1"/>
</dbReference>
<dbReference type="EMBL" id="OX395129">
    <property type="protein sequence ID" value="CAI5772863.1"/>
    <property type="molecule type" value="Genomic_DNA"/>
</dbReference>
<dbReference type="InterPro" id="IPR013098">
    <property type="entry name" value="Ig_I-set"/>
</dbReference>
<dbReference type="InterPro" id="IPR036179">
    <property type="entry name" value="Ig-like_dom_sf"/>
</dbReference>
<dbReference type="AlphaFoldDB" id="A0AA35K9P7"/>
<dbReference type="Pfam" id="PF07679">
    <property type="entry name" value="I-set"/>
    <property type="match status" value="1"/>
</dbReference>
<feature type="transmembrane region" description="Helical" evidence="1">
    <location>
        <begin position="140"/>
        <end position="165"/>
    </location>
</feature>
<evidence type="ECO:0000256" key="2">
    <source>
        <dbReference type="SAM" id="SignalP"/>
    </source>
</evidence>
<dbReference type="GO" id="GO:0005886">
    <property type="term" value="C:plasma membrane"/>
    <property type="evidence" value="ECO:0007669"/>
    <property type="project" value="InterPro"/>
</dbReference>
<dbReference type="InterPro" id="IPR013783">
    <property type="entry name" value="Ig-like_fold"/>
</dbReference>
<protein>
    <submittedName>
        <fullName evidence="4">BT-lymphocyte and T-lymphocyte attenuator isoform X2</fullName>
    </submittedName>
</protein>
<feature type="chain" id="PRO_5041468710" evidence="2">
    <location>
        <begin position="23"/>
        <end position="290"/>
    </location>
</feature>
<proteinExistence type="predicted"/>
<dbReference type="Proteomes" id="UP001178461">
    <property type="component" value="Chromosome 4"/>
</dbReference>
<dbReference type="SMART" id="SM00409">
    <property type="entry name" value="IG"/>
    <property type="match status" value="1"/>
</dbReference>
<dbReference type="Gene3D" id="2.60.40.10">
    <property type="entry name" value="Immunoglobulins"/>
    <property type="match status" value="1"/>
</dbReference>
<dbReference type="PANTHER" id="PTHR37996">
    <property type="entry name" value="B- AND T-LYMPHOCYTE ATTENUATOR"/>
    <property type="match status" value="1"/>
</dbReference>
<sequence>MYAGSFAMRSLFLMLTLENTWAHGNDNCTISVRRGTNYTINAGVSFSIKCPVMDCQKNLTINWYRNSEILPQGQRHNIFWKGHDFVLQFLPISKNDSGRYQCQATMGESILPGHEIQVIVQESENATAEDNEAAGKDMKLIIYFLSFLGPLCLFILSCLGLLCCIRKHQVNSNKGPSISQSEMNVLNSNADAQCSNASHTIPALHQAAEPYVLQFPDDGPIYGNQCNCWNATRAPPKPTCDECVSNTQQLLPQKKEALIYATLSYGEPVQRHEHSAETEFTEYAAIGLNH</sequence>
<evidence type="ECO:0000256" key="1">
    <source>
        <dbReference type="SAM" id="Phobius"/>
    </source>
</evidence>
<dbReference type="InterPro" id="IPR003599">
    <property type="entry name" value="Ig_sub"/>
</dbReference>
<gene>
    <name evidence="4" type="ORF">PODLI_1B011568</name>
</gene>
<dbReference type="GO" id="GO:0038023">
    <property type="term" value="F:signaling receptor activity"/>
    <property type="evidence" value="ECO:0007669"/>
    <property type="project" value="InterPro"/>
</dbReference>
<dbReference type="GO" id="GO:0002768">
    <property type="term" value="P:immune response-regulating cell surface receptor signaling pathway"/>
    <property type="evidence" value="ECO:0007669"/>
    <property type="project" value="InterPro"/>
</dbReference>
<dbReference type="CDD" id="cd00096">
    <property type="entry name" value="Ig"/>
    <property type="match status" value="1"/>
</dbReference>
<evidence type="ECO:0000313" key="4">
    <source>
        <dbReference type="EMBL" id="CAI5772863.1"/>
    </source>
</evidence>
<keyword evidence="1" id="KW-0472">Membrane</keyword>
<name>A0AA35K9P7_9SAUR</name>
<evidence type="ECO:0000313" key="5">
    <source>
        <dbReference type="Proteomes" id="UP001178461"/>
    </source>
</evidence>
<feature type="signal peptide" evidence="2">
    <location>
        <begin position="1"/>
        <end position="22"/>
    </location>
</feature>
<dbReference type="InterPro" id="IPR007110">
    <property type="entry name" value="Ig-like_dom"/>
</dbReference>
<dbReference type="SUPFAM" id="SSF48726">
    <property type="entry name" value="Immunoglobulin"/>
    <property type="match status" value="1"/>
</dbReference>
<keyword evidence="1" id="KW-0812">Transmembrane</keyword>
<keyword evidence="1" id="KW-1133">Transmembrane helix</keyword>
<evidence type="ECO:0000259" key="3">
    <source>
        <dbReference type="PROSITE" id="PS50835"/>
    </source>
</evidence>